<dbReference type="SUPFAM" id="SSF56059">
    <property type="entry name" value="Glutathione synthetase ATP-binding domain-like"/>
    <property type="match status" value="1"/>
</dbReference>
<organism evidence="6 7">
    <name type="scientific">Hamadaea flava</name>
    <dbReference type="NCBI Taxonomy" id="1742688"/>
    <lineage>
        <taxon>Bacteria</taxon>
        <taxon>Bacillati</taxon>
        <taxon>Actinomycetota</taxon>
        <taxon>Actinomycetes</taxon>
        <taxon>Micromonosporales</taxon>
        <taxon>Micromonosporaceae</taxon>
        <taxon>Hamadaea</taxon>
    </lineage>
</organism>
<evidence type="ECO:0000256" key="2">
    <source>
        <dbReference type="ARBA" id="ARBA00022741"/>
    </source>
</evidence>
<dbReference type="InterPro" id="IPR003806">
    <property type="entry name" value="ATP-grasp_PylC-type"/>
</dbReference>
<proteinExistence type="predicted"/>
<keyword evidence="2 4" id="KW-0547">Nucleotide-binding</keyword>
<reference evidence="7" key="1">
    <citation type="journal article" date="2019" name="Int. J. Syst. Evol. Microbiol.">
        <title>The Global Catalogue of Microorganisms (GCM) 10K type strain sequencing project: providing services to taxonomists for standard genome sequencing and annotation.</title>
        <authorList>
            <consortium name="The Broad Institute Genomics Platform"/>
            <consortium name="The Broad Institute Genome Sequencing Center for Infectious Disease"/>
            <person name="Wu L."/>
            <person name="Ma J."/>
        </authorList>
    </citation>
    <scope>NUCLEOTIDE SEQUENCE [LARGE SCALE GENOMIC DNA]</scope>
    <source>
        <strain evidence="7">CGMCC 4.7289</strain>
    </source>
</reference>
<keyword evidence="7" id="KW-1185">Reference proteome</keyword>
<dbReference type="RefSeq" id="WP_253752957.1">
    <property type="nucleotide sequence ID" value="NZ_JAMZDZ010000001.1"/>
</dbReference>
<evidence type="ECO:0000256" key="1">
    <source>
        <dbReference type="ARBA" id="ARBA00022598"/>
    </source>
</evidence>
<dbReference type="InterPro" id="IPR013815">
    <property type="entry name" value="ATP_grasp_subdomain_1"/>
</dbReference>
<evidence type="ECO:0000256" key="3">
    <source>
        <dbReference type="ARBA" id="ARBA00022840"/>
    </source>
</evidence>
<protein>
    <submittedName>
        <fullName evidence="6">ATP-grasp domain-containing protein</fullName>
    </submittedName>
</protein>
<dbReference type="PANTHER" id="PTHR43055">
    <property type="entry name" value="FORMATE-DEPENDENT PHOSPHORIBOSYLGLYCINAMIDE FORMYLTRANSFERASE"/>
    <property type="match status" value="1"/>
</dbReference>
<dbReference type="InterPro" id="IPR011761">
    <property type="entry name" value="ATP-grasp"/>
</dbReference>
<evidence type="ECO:0000313" key="6">
    <source>
        <dbReference type="EMBL" id="MFC4132607.1"/>
    </source>
</evidence>
<dbReference type="PROSITE" id="PS50975">
    <property type="entry name" value="ATP_GRASP"/>
    <property type="match status" value="1"/>
</dbReference>
<dbReference type="EMBL" id="JBHSAY010000009">
    <property type="protein sequence ID" value="MFC4132607.1"/>
    <property type="molecule type" value="Genomic_DNA"/>
</dbReference>
<name>A0ABV8LNS8_9ACTN</name>
<feature type="domain" description="ATP-grasp" evidence="5">
    <location>
        <begin position="123"/>
        <end position="321"/>
    </location>
</feature>
<comment type="caution">
    <text evidence="6">The sequence shown here is derived from an EMBL/GenBank/DDBJ whole genome shotgun (WGS) entry which is preliminary data.</text>
</comment>
<gene>
    <name evidence="6" type="ORF">ACFOZ4_18520</name>
</gene>
<dbReference type="Gene3D" id="3.30.1490.20">
    <property type="entry name" value="ATP-grasp fold, A domain"/>
    <property type="match status" value="1"/>
</dbReference>
<dbReference type="PANTHER" id="PTHR43055:SF1">
    <property type="entry name" value="FORMATE-DEPENDENT PHOSPHORIBOSYLGLYCINAMIDE FORMYLTRANSFERASE"/>
    <property type="match status" value="1"/>
</dbReference>
<sequence length="415" mass="43753">MAGYRLVTASAYPGMMAPLTRHPSCICVLSGDAGVTPGTTGLSLERLDGVRRRWRFGDVARLADFVPKVLATSADDDRPVLLIPPRASLAWESAATAWPGRVRLAASPMRVAEPIAEDKILVRSKLRELGLPVPEELILDASDVDFATVARKLGTPFVMQAPSGAGGQGTYLVSAESAVTKALTGQPHVSHWLFSQYAGDMTINAAGVVHADGVRLLPVSTQSSGIRELGFGFGAYCGSTFGSLAESAVEAAAIEAAAVVGEWLRSLGHRGVFGIDIAVGGSQLALLEINPRVQGSSWLLSELQDEPCLVSHVEALLGVPLGASLRQPDPVRPGSHLLLRWDGPAGVVHDLPEPPPGVSGLPERGVTLLPGAIMARFESGKPMTTSDGRALTENARRRILSLKEGFDITPARLPR</sequence>
<evidence type="ECO:0000313" key="7">
    <source>
        <dbReference type="Proteomes" id="UP001595816"/>
    </source>
</evidence>
<accession>A0ABV8LNS8</accession>
<keyword evidence="3 4" id="KW-0067">ATP-binding</keyword>
<keyword evidence="1" id="KW-0436">Ligase</keyword>
<dbReference type="Pfam" id="PF02655">
    <property type="entry name" value="ATP-grasp_3"/>
    <property type="match status" value="1"/>
</dbReference>
<dbReference type="Proteomes" id="UP001595816">
    <property type="component" value="Unassembled WGS sequence"/>
</dbReference>
<evidence type="ECO:0000259" key="5">
    <source>
        <dbReference type="PROSITE" id="PS50975"/>
    </source>
</evidence>
<evidence type="ECO:0000256" key="4">
    <source>
        <dbReference type="PROSITE-ProRule" id="PRU00409"/>
    </source>
</evidence>
<dbReference type="Gene3D" id="3.30.470.20">
    <property type="entry name" value="ATP-grasp fold, B domain"/>
    <property type="match status" value="1"/>
</dbReference>